<gene>
    <name evidence="1" type="ORF">MNBD_DELTA02-1237</name>
</gene>
<dbReference type="AlphaFoldDB" id="A0A3B0VDV6"/>
<protein>
    <submittedName>
        <fullName evidence="1">Uncharacterized protein</fullName>
    </submittedName>
</protein>
<organism evidence="1">
    <name type="scientific">hydrothermal vent metagenome</name>
    <dbReference type="NCBI Taxonomy" id="652676"/>
    <lineage>
        <taxon>unclassified sequences</taxon>
        <taxon>metagenomes</taxon>
        <taxon>ecological metagenomes</taxon>
    </lineage>
</organism>
<proteinExistence type="predicted"/>
<dbReference type="EMBL" id="UOEZ01000050">
    <property type="protein sequence ID" value="VAW37132.1"/>
    <property type="molecule type" value="Genomic_DNA"/>
</dbReference>
<sequence length="234" mass="26782">MKGIFKKTTLFTALIVTLTLTYGCKLPKVVMDPDKGAGVEQKEETKLPAYPPIKRVLRLQPIEPRSSEYSMVEGRLIMEDKDMSVTIRQLRSCCNTRKSTLLNKLFENNYVLMRLTIKNKSKKRITYNPSHTFLLAGKMDYKKPLNYTDLYDIVSAKDDGMAPELMLSAIRGRYYDLNTSVAPGGRESKILIFRKLSKNSKRSKAIIKMNEVYIGTKTRSITYLFRVVEEAATE</sequence>
<dbReference type="PROSITE" id="PS51257">
    <property type="entry name" value="PROKAR_LIPOPROTEIN"/>
    <property type="match status" value="1"/>
</dbReference>
<reference evidence="1" key="1">
    <citation type="submission" date="2018-06" db="EMBL/GenBank/DDBJ databases">
        <authorList>
            <person name="Zhirakovskaya E."/>
        </authorList>
    </citation>
    <scope>NUCLEOTIDE SEQUENCE</scope>
</reference>
<accession>A0A3B0VDV6</accession>
<name>A0A3B0VDV6_9ZZZZ</name>
<evidence type="ECO:0000313" key="1">
    <source>
        <dbReference type="EMBL" id="VAW37132.1"/>
    </source>
</evidence>